<keyword evidence="5" id="KW-0040">ANK repeat</keyword>
<dbReference type="InterPro" id="IPR002110">
    <property type="entry name" value="Ankyrin_rpt"/>
</dbReference>
<dbReference type="Pfam" id="PF12796">
    <property type="entry name" value="Ank_2"/>
    <property type="match status" value="1"/>
</dbReference>
<keyword evidence="4 6" id="KW-0804">Transcription</keyword>
<evidence type="ECO:0000256" key="2">
    <source>
        <dbReference type="ARBA" id="ARBA00023082"/>
    </source>
</evidence>
<proteinExistence type="inferred from homology"/>
<sequence length="687" mass="78137">MHRSVSEFYRIPPLLIRALKSGVASVVEFHLSRGLPKDSRDSLGNSPLMIAAQNGHFAICEMLLCSGVDVEHQNNLGFRASDLAQEQTLRDLLARYRQSPPSAGQQLAGGLDDEAKIEVVIEADVETELPETEDAMDFMQWDAEIESEPADDNLTLRHASAEAQRFLSHYRPIDNAAEWIDIELSLPDPPTPVSLSPQNYPHFSTLLTSALDAGRVSVRDIRSAGEDDFGMPWPEFQVSVEALIKDLPLIVDGDDAFPESDACWEFAASDDLEPWFDAFGALRQFGIVENYLVDIRQWDVVDKTKEERLGQRMDTALINLIKILAGLSEAEYMQLLQPNYLPVPAPEVSEEEDVAEETDEEMPPVSDDDDDNDETISFIELLVLLRSGKAGEYQDNHIPRPEYADLQQIVERARTLIPDEGHKISLYVSSYREAWEGLIHANLRLVVTIANKYRGRGLDVEDLIQEGNLGLIKAVEKFDYRRGFKFSTYATWWIRHKISRAIADQAQLIRLPVHFYEQFRRWRNSRDQLLYRQGITPTIKRLQALTDLPENQLKRMAKYEEQTVLIGDFHADAQDSEAALSGDAILTGKDFTSAPVQSLELRECVSLVLETLLPREKQIIKMRFGIGMTQDFTLEEVGKQFDVTRERIRQIEAKALRKLRYHSRASKLGSFVEQWETALSEMQEEEE</sequence>
<dbReference type="NCBIfam" id="TIGR02937">
    <property type="entry name" value="sigma70-ECF"/>
    <property type="match status" value="1"/>
</dbReference>
<dbReference type="GO" id="GO:0016987">
    <property type="term" value="F:sigma factor activity"/>
    <property type="evidence" value="ECO:0007669"/>
    <property type="project" value="UniProtKB-KW"/>
</dbReference>
<evidence type="ECO:0000259" key="9">
    <source>
        <dbReference type="PROSITE" id="PS00716"/>
    </source>
</evidence>
<comment type="similarity">
    <text evidence="6">Belongs to the sigma-70 factor family.</text>
</comment>
<dbReference type="Gene3D" id="1.10.10.10">
    <property type="entry name" value="Winged helix-like DNA-binding domain superfamily/Winged helix DNA-binding domain"/>
    <property type="match status" value="1"/>
</dbReference>
<dbReference type="PRINTS" id="PR00046">
    <property type="entry name" value="SIGMA70FCT"/>
</dbReference>
<keyword evidence="1 6" id="KW-0805">Transcription regulation</keyword>
<dbReference type="GO" id="GO:0006352">
    <property type="term" value="P:DNA-templated transcription initiation"/>
    <property type="evidence" value="ECO:0007669"/>
    <property type="project" value="InterPro"/>
</dbReference>
<protein>
    <recommendedName>
        <fullName evidence="6">RNA polymerase sigma factor</fullName>
    </recommendedName>
</protein>
<gene>
    <name evidence="10" type="ORF">ABFV38_13790</name>
</gene>
<evidence type="ECO:0000256" key="6">
    <source>
        <dbReference type="RuleBase" id="RU362124"/>
    </source>
</evidence>
<dbReference type="CDD" id="cd06171">
    <property type="entry name" value="Sigma70_r4"/>
    <property type="match status" value="1"/>
</dbReference>
<dbReference type="InterPro" id="IPR050239">
    <property type="entry name" value="Sigma-70_RNA_pol_init_factors"/>
</dbReference>
<dbReference type="GO" id="GO:0003677">
    <property type="term" value="F:DNA binding"/>
    <property type="evidence" value="ECO:0007669"/>
    <property type="project" value="UniProtKB-KW"/>
</dbReference>
<dbReference type="InterPro" id="IPR036770">
    <property type="entry name" value="Ankyrin_rpt-contain_sf"/>
</dbReference>
<keyword evidence="3 6" id="KW-0238">DNA-binding</keyword>
<dbReference type="SUPFAM" id="SSF48403">
    <property type="entry name" value="Ankyrin repeat"/>
    <property type="match status" value="1"/>
</dbReference>
<dbReference type="Gene3D" id="1.10.601.10">
    <property type="entry name" value="RNA Polymerase Primary Sigma Factor"/>
    <property type="match status" value="1"/>
</dbReference>
<dbReference type="EMBL" id="CP157375">
    <property type="protein sequence ID" value="XBM29008.1"/>
    <property type="molecule type" value="Genomic_DNA"/>
</dbReference>
<dbReference type="InterPro" id="IPR007627">
    <property type="entry name" value="RNA_pol_sigma70_r2"/>
</dbReference>
<dbReference type="PROSITE" id="PS00716">
    <property type="entry name" value="SIGMA70_2"/>
    <property type="match status" value="1"/>
</dbReference>
<dbReference type="InterPro" id="IPR036388">
    <property type="entry name" value="WH-like_DNA-bd_sf"/>
</dbReference>
<feature type="domain" description="RNA polymerase sigma-70" evidence="9">
    <location>
        <begin position="633"/>
        <end position="659"/>
    </location>
</feature>
<evidence type="ECO:0000313" key="10">
    <source>
        <dbReference type="EMBL" id="XBM29008.1"/>
    </source>
</evidence>
<dbReference type="InterPro" id="IPR014284">
    <property type="entry name" value="RNA_pol_sigma-70_dom"/>
</dbReference>
<dbReference type="PROSITE" id="PS00715">
    <property type="entry name" value="SIGMA70_1"/>
    <property type="match status" value="1"/>
</dbReference>
<evidence type="ECO:0000256" key="3">
    <source>
        <dbReference type="ARBA" id="ARBA00023125"/>
    </source>
</evidence>
<comment type="function">
    <text evidence="6">Sigma factors are initiation factors that promote the attachment of RNA polymerase to specific initiation sites and are then released.</text>
</comment>
<dbReference type="AlphaFoldDB" id="A0AAU7FPR8"/>
<dbReference type="PROSITE" id="PS50297">
    <property type="entry name" value="ANK_REP_REGION"/>
    <property type="match status" value="1"/>
</dbReference>
<feature type="compositionally biased region" description="Acidic residues" evidence="7">
    <location>
        <begin position="348"/>
        <end position="370"/>
    </location>
</feature>
<accession>A0AAU7FPR8</accession>
<dbReference type="SUPFAM" id="SSF88946">
    <property type="entry name" value="Sigma2 domain of RNA polymerase sigma factors"/>
    <property type="match status" value="1"/>
</dbReference>
<feature type="repeat" description="ANK" evidence="5">
    <location>
        <begin position="43"/>
        <end position="75"/>
    </location>
</feature>
<dbReference type="InterPro" id="IPR000943">
    <property type="entry name" value="RNA_pol_sigma70"/>
</dbReference>
<evidence type="ECO:0000256" key="1">
    <source>
        <dbReference type="ARBA" id="ARBA00023015"/>
    </source>
</evidence>
<dbReference type="InterPro" id="IPR007630">
    <property type="entry name" value="RNA_pol_sigma70_r4"/>
</dbReference>
<dbReference type="PANTHER" id="PTHR30603">
    <property type="entry name" value="RNA POLYMERASE SIGMA FACTOR RPO"/>
    <property type="match status" value="1"/>
</dbReference>
<evidence type="ECO:0000256" key="4">
    <source>
        <dbReference type="ARBA" id="ARBA00023163"/>
    </source>
</evidence>
<evidence type="ECO:0000259" key="8">
    <source>
        <dbReference type="PROSITE" id="PS00715"/>
    </source>
</evidence>
<organism evidence="10">
    <name type="scientific">Enterobacter cloacae complex sp. Mu1197</name>
    <dbReference type="NCBI Taxonomy" id="3152302"/>
    <lineage>
        <taxon>Bacteria</taxon>
        <taxon>Pseudomonadati</taxon>
        <taxon>Pseudomonadota</taxon>
        <taxon>Gammaproteobacteria</taxon>
        <taxon>Enterobacterales</taxon>
        <taxon>Enterobacteriaceae</taxon>
        <taxon>Enterobacter</taxon>
        <taxon>Enterobacter cloacae complex</taxon>
    </lineage>
</organism>
<dbReference type="RefSeq" id="WP_348957426.1">
    <property type="nucleotide sequence ID" value="NZ_CP157375.1"/>
</dbReference>
<dbReference type="Pfam" id="PF04542">
    <property type="entry name" value="Sigma70_r2"/>
    <property type="match status" value="1"/>
</dbReference>
<evidence type="ECO:0000256" key="5">
    <source>
        <dbReference type="PROSITE-ProRule" id="PRU00023"/>
    </source>
</evidence>
<name>A0AAU7FPR8_9ENTR</name>
<dbReference type="Gene3D" id="1.25.40.20">
    <property type="entry name" value="Ankyrin repeat-containing domain"/>
    <property type="match status" value="1"/>
</dbReference>
<dbReference type="InterPro" id="IPR013325">
    <property type="entry name" value="RNA_pol_sigma_r2"/>
</dbReference>
<reference evidence="10" key="1">
    <citation type="submission" date="2024-05" db="EMBL/GenBank/DDBJ databases">
        <title>Copy number flexibility facilitates heteroresistance to increasing antibiotic pressure and threatens the beta-lactam pipeline.</title>
        <authorList>
            <person name="Choby J.E."/>
            <person name="Weiss D.S."/>
        </authorList>
    </citation>
    <scope>NUCLEOTIDE SEQUENCE</scope>
    <source>
        <strain evidence="10">Mu1197</strain>
    </source>
</reference>
<dbReference type="PANTHER" id="PTHR30603:SF60">
    <property type="entry name" value="RNA POLYMERASE SIGMA FACTOR RPOD"/>
    <property type="match status" value="1"/>
</dbReference>
<dbReference type="Pfam" id="PF04545">
    <property type="entry name" value="Sigma70_r4"/>
    <property type="match status" value="1"/>
</dbReference>
<keyword evidence="2 6" id="KW-0731">Sigma factor</keyword>
<dbReference type="PROSITE" id="PS50088">
    <property type="entry name" value="ANK_REPEAT"/>
    <property type="match status" value="1"/>
</dbReference>
<evidence type="ECO:0000256" key="7">
    <source>
        <dbReference type="SAM" id="MobiDB-lite"/>
    </source>
</evidence>
<feature type="domain" description="RNA polymerase sigma-70" evidence="8">
    <location>
        <begin position="462"/>
        <end position="475"/>
    </location>
</feature>
<dbReference type="InterPro" id="IPR013324">
    <property type="entry name" value="RNA_pol_sigma_r3/r4-like"/>
</dbReference>
<feature type="region of interest" description="Disordered" evidence="7">
    <location>
        <begin position="347"/>
        <end position="370"/>
    </location>
</feature>
<dbReference type="SUPFAM" id="SSF88659">
    <property type="entry name" value="Sigma3 and sigma4 domains of RNA polymerase sigma factors"/>
    <property type="match status" value="1"/>
</dbReference>